<sequence length="95" mass="11776">MIDDKDFQLYVNTRIQHRWNRIYNLILLICWSLHPRYVLTKTIRPELTTIIKKESSILFESLFSDKDIRKFRMQLIDWNNKAYPFDFEGNWDEYL</sequence>
<evidence type="ECO:0000313" key="2">
    <source>
        <dbReference type="Proteomes" id="UP000789920"/>
    </source>
</evidence>
<proteinExistence type="predicted"/>
<feature type="non-terminal residue" evidence="1">
    <location>
        <position position="95"/>
    </location>
</feature>
<protein>
    <submittedName>
        <fullName evidence="1">10018_t:CDS:1</fullName>
    </submittedName>
</protein>
<name>A0ACA9S0Y1_9GLOM</name>
<organism evidence="1 2">
    <name type="scientific">Racocetra persica</name>
    <dbReference type="NCBI Taxonomy" id="160502"/>
    <lineage>
        <taxon>Eukaryota</taxon>
        <taxon>Fungi</taxon>
        <taxon>Fungi incertae sedis</taxon>
        <taxon>Mucoromycota</taxon>
        <taxon>Glomeromycotina</taxon>
        <taxon>Glomeromycetes</taxon>
        <taxon>Diversisporales</taxon>
        <taxon>Gigasporaceae</taxon>
        <taxon>Racocetra</taxon>
    </lineage>
</organism>
<comment type="caution">
    <text evidence="1">The sequence shown here is derived from an EMBL/GenBank/DDBJ whole genome shotgun (WGS) entry which is preliminary data.</text>
</comment>
<gene>
    <name evidence="1" type="ORF">RPERSI_LOCUS25149</name>
</gene>
<evidence type="ECO:0000313" key="1">
    <source>
        <dbReference type="EMBL" id="CAG8819528.1"/>
    </source>
</evidence>
<reference evidence="1" key="1">
    <citation type="submission" date="2021-06" db="EMBL/GenBank/DDBJ databases">
        <authorList>
            <person name="Kallberg Y."/>
            <person name="Tangrot J."/>
            <person name="Rosling A."/>
        </authorList>
    </citation>
    <scope>NUCLEOTIDE SEQUENCE</scope>
    <source>
        <strain evidence="1">MA461A</strain>
    </source>
</reference>
<keyword evidence="2" id="KW-1185">Reference proteome</keyword>
<accession>A0ACA9S0Y1</accession>
<dbReference type="EMBL" id="CAJVQC010082425">
    <property type="protein sequence ID" value="CAG8819528.1"/>
    <property type="molecule type" value="Genomic_DNA"/>
</dbReference>
<dbReference type="Proteomes" id="UP000789920">
    <property type="component" value="Unassembled WGS sequence"/>
</dbReference>